<proteinExistence type="predicted"/>
<accession>A0A1M6UYI0</accession>
<dbReference type="RefSeq" id="WP_072915932.1">
    <property type="nucleotide sequence ID" value="NZ_FRAR01000022.1"/>
</dbReference>
<evidence type="ECO:0000313" key="1">
    <source>
        <dbReference type="EMBL" id="SHK74204.1"/>
    </source>
</evidence>
<protein>
    <submittedName>
        <fullName evidence="1">Uncharacterized protein</fullName>
    </submittedName>
</protein>
<name>A0A1M6UYI0_9FIRM</name>
<dbReference type="Proteomes" id="UP000183997">
    <property type="component" value="Unassembled WGS sequence"/>
</dbReference>
<dbReference type="EMBL" id="FRAR01000022">
    <property type="protein sequence ID" value="SHK74204.1"/>
    <property type="molecule type" value="Genomic_DNA"/>
</dbReference>
<evidence type="ECO:0000313" key="2">
    <source>
        <dbReference type="Proteomes" id="UP000183997"/>
    </source>
</evidence>
<organism evidence="1 2">
    <name type="scientific">Desulforamulus aeronauticus DSM 10349</name>
    <dbReference type="NCBI Taxonomy" id="1121421"/>
    <lineage>
        <taxon>Bacteria</taxon>
        <taxon>Bacillati</taxon>
        <taxon>Bacillota</taxon>
        <taxon>Clostridia</taxon>
        <taxon>Eubacteriales</taxon>
        <taxon>Peptococcaceae</taxon>
        <taxon>Desulforamulus</taxon>
    </lineage>
</organism>
<reference evidence="2" key="1">
    <citation type="submission" date="2016-11" db="EMBL/GenBank/DDBJ databases">
        <authorList>
            <person name="Varghese N."/>
            <person name="Submissions S."/>
        </authorList>
    </citation>
    <scope>NUCLEOTIDE SEQUENCE [LARGE SCALE GENOMIC DNA]</scope>
    <source>
        <strain evidence="2">DSM 10349</strain>
    </source>
</reference>
<keyword evidence="2" id="KW-1185">Reference proteome</keyword>
<dbReference type="PROSITE" id="PS51257">
    <property type="entry name" value="PROKAR_LIPOPROTEIN"/>
    <property type="match status" value="1"/>
</dbReference>
<dbReference type="AlphaFoldDB" id="A0A1M6UYI0"/>
<sequence length="133" mass="14998">MTIPRLLLYLVFILQVSFTITGCSQDSQEKVNIKSEAGDIFFEASQIFGESKPTNSGVEVAEKDTYLFTMEGDFTNPWDRTAPKADKISFRITQDGLIDKFRAYQGAKEVWAVNLPHIHWRKLGGVHVSNGNQ</sequence>
<gene>
    <name evidence="1" type="ORF">SAMN02745123_02982</name>
</gene>
<dbReference type="STRING" id="1121421.SAMN02745123_02982"/>